<dbReference type="SUPFAM" id="SSF52402">
    <property type="entry name" value="Adenine nucleotide alpha hydrolases-like"/>
    <property type="match status" value="1"/>
</dbReference>
<dbReference type="EMBL" id="LHUR01000005">
    <property type="protein sequence ID" value="KOA21404.1"/>
    <property type="molecule type" value="Genomic_DNA"/>
</dbReference>
<dbReference type="PANTHER" id="PTHR43169:SF2">
    <property type="entry name" value="NAD_GMP SYNTHASE DOMAIN-CONTAINING PROTEIN"/>
    <property type="match status" value="1"/>
</dbReference>
<dbReference type="InterPro" id="IPR052188">
    <property type="entry name" value="Ni-pincer_cofactor_biosynth"/>
</dbReference>
<dbReference type="EC" id="6.3.5.1" evidence="3"/>
<dbReference type="PATRIC" id="fig|1121318.3.peg.74"/>
<feature type="active site" description="Nucleophile and sulfur donor" evidence="1">
    <location>
        <position position="173"/>
    </location>
</feature>
<dbReference type="GO" id="GO:0016783">
    <property type="term" value="F:sulfurtransferase activity"/>
    <property type="evidence" value="ECO:0007669"/>
    <property type="project" value="InterPro"/>
</dbReference>
<dbReference type="InterPro" id="IPR022310">
    <property type="entry name" value="NAD/GMP_synthase"/>
</dbReference>
<evidence type="ECO:0000259" key="2">
    <source>
        <dbReference type="Pfam" id="PF02540"/>
    </source>
</evidence>
<dbReference type="Pfam" id="PF02540">
    <property type="entry name" value="NAD_synthase"/>
    <property type="match status" value="1"/>
</dbReference>
<proteinExistence type="predicted"/>
<comment type="caution">
    <text evidence="3">The sequence shown here is derived from an EMBL/GenBank/DDBJ whole genome shotgun (WGS) entry which is preliminary data.</text>
</comment>
<dbReference type="Gene3D" id="3.40.50.620">
    <property type="entry name" value="HUPs"/>
    <property type="match status" value="1"/>
</dbReference>
<dbReference type="NCBIfam" id="TIGR00268">
    <property type="entry name" value="ATP-dependent sacrificial sulfur transferase LarE"/>
    <property type="match status" value="1"/>
</dbReference>
<protein>
    <submittedName>
        <fullName evidence="3">NH(3)-dependent NAD(+) synthetase</fullName>
        <ecNumber evidence="3">6.3.1.5</ecNumber>
        <ecNumber evidence="3">6.3.5.1</ecNumber>
    </submittedName>
</protein>
<dbReference type="InterPro" id="IPR005232">
    <property type="entry name" value="LarE"/>
</dbReference>
<feature type="domain" description="NAD/GMP synthase" evidence="2">
    <location>
        <begin position="11"/>
        <end position="83"/>
    </location>
</feature>
<dbReference type="GO" id="GO:0008795">
    <property type="term" value="F:NAD+ synthase activity"/>
    <property type="evidence" value="ECO:0007669"/>
    <property type="project" value="UniProtKB-EC"/>
</dbReference>
<accession>A0A0L6ZEI9</accession>
<gene>
    <name evidence="3" type="primary">nadE_1</name>
    <name evidence="3" type="ORF">CLHOM_00750</name>
</gene>
<evidence type="ECO:0000313" key="4">
    <source>
        <dbReference type="Proteomes" id="UP000037043"/>
    </source>
</evidence>
<dbReference type="GO" id="GO:0003952">
    <property type="term" value="F:NAD+ synthase (glutamine-hydrolyzing) activity"/>
    <property type="evidence" value="ECO:0007669"/>
    <property type="project" value="UniProtKB-EC"/>
</dbReference>
<name>A0A0L6ZEI9_9CLOT</name>
<dbReference type="STRING" id="36844.SAMN04488501_105151"/>
<dbReference type="Proteomes" id="UP000037043">
    <property type="component" value="Unassembled WGS sequence"/>
</dbReference>
<reference evidence="4" key="1">
    <citation type="submission" date="2015-08" db="EMBL/GenBank/DDBJ databases">
        <title>Genome sequence of the strict anaerobe Clostridium homopropionicum LuHBu1 (DSM 5847T).</title>
        <authorList>
            <person name="Poehlein A."/>
            <person name="Beck M."/>
            <person name="Schiel-Bengelsdorf B."/>
            <person name="Bengelsdorf F.R."/>
            <person name="Daniel R."/>
            <person name="Duerre P."/>
        </authorList>
    </citation>
    <scope>NUCLEOTIDE SEQUENCE [LARGE SCALE GENOMIC DNA]</scope>
    <source>
        <strain evidence="4">DSM 5847</strain>
    </source>
</reference>
<keyword evidence="4" id="KW-1185">Reference proteome</keyword>
<dbReference type="PANTHER" id="PTHR43169">
    <property type="entry name" value="EXSB FAMILY PROTEIN"/>
    <property type="match status" value="1"/>
</dbReference>
<dbReference type="AlphaFoldDB" id="A0A0L6ZEI9"/>
<keyword evidence="3" id="KW-0436">Ligase</keyword>
<dbReference type="EC" id="6.3.1.5" evidence="3"/>
<organism evidence="3 4">
    <name type="scientific">Clostridium homopropionicum DSM 5847</name>
    <dbReference type="NCBI Taxonomy" id="1121318"/>
    <lineage>
        <taxon>Bacteria</taxon>
        <taxon>Bacillati</taxon>
        <taxon>Bacillota</taxon>
        <taxon>Clostridia</taxon>
        <taxon>Eubacteriales</taxon>
        <taxon>Clostridiaceae</taxon>
        <taxon>Clostridium</taxon>
    </lineage>
</organism>
<dbReference type="InterPro" id="IPR014729">
    <property type="entry name" value="Rossmann-like_a/b/a_fold"/>
</dbReference>
<dbReference type="CDD" id="cd01990">
    <property type="entry name" value="LarE-like"/>
    <property type="match status" value="1"/>
</dbReference>
<dbReference type="GO" id="GO:0006163">
    <property type="term" value="P:purine nucleotide metabolic process"/>
    <property type="evidence" value="ECO:0007669"/>
    <property type="project" value="UniProtKB-ARBA"/>
</dbReference>
<sequence length="269" mass="30728">MINDKYKTLISYLKALGSVVVAFSGGVDSTFLLKAAKEALGEKTAALTVVSPYIPKWEIEEAKELVKTIGVRHEFLQVPVIMDEIKFNPEDRCYLCKKAIFTKISSFAKENGYKYVVDGTNFDDIKDYRPGLRALKELDIKSPLLQNELTKEEIRKLSKELGLKTWDKPPYACLLSRIPYGTEIKEEELRKIEKSERYLMDIGLKAVRVRAHGDLARIEVPKEDLDKLFNKELLSEVTQKLKSFGFKYVSLDMEGYRTGSLNETIEKGK</sequence>
<evidence type="ECO:0000313" key="3">
    <source>
        <dbReference type="EMBL" id="KOA21404.1"/>
    </source>
</evidence>
<dbReference type="PIRSF" id="PIRSF006661">
    <property type="entry name" value="PP-lp_UCP006661"/>
    <property type="match status" value="1"/>
</dbReference>
<evidence type="ECO:0000256" key="1">
    <source>
        <dbReference type="PIRSR" id="PIRSR006661-1"/>
    </source>
</evidence>